<keyword evidence="1" id="KW-0812">Transmembrane</keyword>
<keyword evidence="3" id="KW-1185">Reference proteome</keyword>
<feature type="transmembrane region" description="Helical" evidence="1">
    <location>
        <begin position="157"/>
        <end position="184"/>
    </location>
</feature>
<evidence type="ECO:0000313" key="2">
    <source>
        <dbReference type="EMBL" id="GAA5494950.1"/>
    </source>
</evidence>
<gene>
    <name evidence="2" type="ORF">Rhal01_01116</name>
</gene>
<accession>A0ABP9UZ00</accession>
<protein>
    <submittedName>
        <fullName evidence="2">Uncharacterized protein</fullName>
    </submittedName>
</protein>
<sequence length="189" mass="20280">MLEGENVGAGKVFSFTGLQAVAWIVVIGSLLSCLCIAVVKSKGLTSISVKAHEQTVEPVDHRLMIIKKEEALPDYELILIKNDGDKVRLGAKPNTSAKEGLVWNLSEAIPVHEISSIRLQDQDKLVSDAIVEVEIKDAGVVGAGYEFQFATERSFDVAVTAFFSTPIGIAISVAFGLAVLMIIFGSFSI</sequence>
<keyword evidence="1" id="KW-1133">Transmembrane helix</keyword>
<dbReference type="EMBL" id="BAABRL010000002">
    <property type="protein sequence ID" value="GAA5494950.1"/>
    <property type="molecule type" value="Genomic_DNA"/>
</dbReference>
<evidence type="ECO:0000256" key="1">
    <source>
        <dbReference type="SAM" id="Phobius"/>
    </source>
</evidence>
<evidence type="ECO:0000313" key="3">
    <source>
        <dbReference type="Proteomes" id="UP001424741"/>
    </source>
</evidence>
<keyword evidence="1" id="KW-0472">Membrane</keyword>
<reference evidence="2 3" key="1">
    <citation type="submission" date="2024-02" db="EMBL/GenBank/DDBJ databases">
        <title>Rubritalea halochordaticola NBRC 107102.</title>
        <authorList>
            <person name="Ichikawa N."/>
            <person name="Katano-Makiyama Y."/>
            <person name="Hidaka K."/>
        </authorList>
    </citation>
    <scope>NUCLEOTIDE SEQUENCE [LARGE SCALE GENOMIC DNA]</scope>
    <source>
        <strain evidence="2 3">NBRC 107102</strain>
    </source>
</reference>
<comment type="caution">
    <text evidence="2">The sequence shown here is derived from an EMBL/GenBank/DDBJ whole genome shotgun (WGS) entry which is preliminary data.</text>
</comment>
<organism evidence="2 3">
    <name type="scientific">Rubritalea halochordaticola</name>
    <dbReference type="NCBI Taxonomy" id="714537"/>
    <lineage>
        <taxon>Bacteria</taxon>
        <taxon>Pseudomonadati</taxon>
        <taxon>Verrucomicrobiota</taxon>
        <taxon>Verrucomicrobiia</taxon>
        <taxon>Verrucomicrobiales</taxon>
        <taxon>Rubritaleaceae</taxon>
        <taxon>Rubritalea</taxon>
    </lineage>
</organism>
<dbReference type="RefSeq" id="WP_346187809.1">
    <property type="nucleotide sequence ID" value="NZ_BAABRL010000002.1"/>
</dbReference>
<name>A0ABP9UZ00_9BACT</name>
<dbReference type="Proteomes" id="UP001424741">
    <property type="component" value="Unassembled WGS sequence"/>
</dbReference>
<feature type="transmembrane region" description="Helical" evidence="1">
    <location>
        <begin position="20"/>
        <end position="39"/>
    </location>
</feature>
<proteinExistence type="predicted"/>